<comment type="caution">
    <text evidence="3">The sequence shown here is derived from an EMBL/GenBank/DDBJ whole genome shotgun (WGS) entry which is preliminary data.</text>
</comment>
<dbReference type="AlphaFoldDB" id="A0A7J3JS43"/>
<proteinExistence type="predicted"/>
<evidence type="ECO:0008006" key="4">
    <source>
        <dbReference type="Google" id="ProtNLM"/>
    </source>
</evidence>
<reference evidence="3" key="1">
    <citation type="journal article" date="2020" name="mSystems">
        <title>Genome- and Community-Level Interaction Insights into Carbon Utilization and Element Cycling Functions of Hydrothermarchaeota in Hydrothermal Sediment.</title>
        <authorList>
            <person name="Zhou Z."/>
            <person name="Liu Y."/>
            <person name="Xu W."/>
            <person name="Pan J."/>
            <person name="Luo Z.H."/>
            <person name="Li M."/>
        </authorList>
    </citation>
    <scope>NUCLEOTIDE SEQUENCE [LARGE SCALE GENOMIC DNA]</scope>
    <source>
        <strain evidence="2">SpSt-618</strain>
        <strain evidence="3">SpSt-657</strain>
    </source>
</reference>
<keyword evidence="1" id="KW-0812">Transmembrane</keyword>
<keyword evidence="1" id="KW-1133">Transmembrane helix</keyword>
<dbReference type="EMBL" id="DTAI01000165">
    <property type="protein sequence ID" value="HGN37033.1"/>
    <property type="molecule type" value="Genomic_DNA"/>
</dbReference>
<keyword evidence="1" id="KW-0472">Membrane</keyword>
<sequence length="176" mass="19771">MPKAKRRPKHKNMLAVSIPIVLVLSILIIYYVYTHSSSSAPSSSPLNQQYISVYVDGSTYRVSKNDIASIVSKVIKDNQRESINLIAFGATTCPFCRNLHEFFEKYFKDKCLFLWIDDPNNADLFRNLAKIEQNNGLPPSYAYSVPQTIVVKHGEPIAIVIGGITDASFWQNLLSA</sequence>
<accession>A0A7J3JS43</accession>
<evidence type="ECO:0000256" key="1">
    <source>
        <dbReference type="SAM" id="Phobius"/>
    </source>
</evidence>
<name>A0A7J3JS43_9CREN</name>
<feature type="transmembrane region" description="Helical" evidence="1">
    <location>
        <begin position="12"/>
        <end position="33"/>
    </location>
</feature>
<dbReference type="EMBL" id="DTBZ01000151">
    <property type="protein sequence ID" value="HGQ18892.1"/>
    <property type="molecule type" value="Genomic_DNA"/>
</dbReference>
<evidence type="ECO:0000313" key="2">
    <source>
        <dbReference type="EMBL" id="HGN37033.1"/>
    </source>
</evidence>
<gene>
    <name evidence="2" type="ORF">ENT87_05755</name>
    <name evidence="3" type="ORF">ENU30_07980</name>
</gene>
<dbReference type="SUPFAM" id="SSF52833">
    <property type="entry name" value="Thioredoxin-like"/>
    <property type="match status" value="1"/>
</dbReference>
<dbReference type="CDD" id="cd02947">
    <property type="entry name" value="TRX_family"/>
    <property type="match status" value="1"/>
</dbReference>
<organism evidence="3">
    <name type="scientific">Ignisphaera aggregans</name>
    <dbReference type="NCBI Taxonomy" id="334771"/>
    <lineage>
        <taxon>Archaea</taxon>
        <taxon>Thermoproteota</taxon>
        <taxon>Thermoprotei</taxon>
        <taxon>Desulfurococcales</taxon>
        <taxon>Desulfurococcaceae</taxon>
        <taxon>Ignisphaera</taxon>
    </lineage>
</organism>
<dbReference type="InterPro" id="IPR036249">
    <property type="entry name" value="Thioredoxin-like_sf"/>
</dbReference>
<protein>
    <recommendedName>
        <fullName evidence="4">Thioredoxin</fullName>
    </recommendedName>
</protein>
<dbReference type="Gene3D" id="3.40.30.10">
    <property type="entry name" value="Glutaredoxin"/>
    <property type="match status" value="1"/>
</dbReference>
<evidence type="ECO:0000313" key="3">
    <source>
        <dbReference type="EMBL" id="HGQ18892.1"/>
    </source>
</evidence>